<dbReference type="Gene3D" id="4.10.240.10">
    <property type="entry name" value="Zn(2)-C6 fungal-type DNA-binding domain"/>
    <property type="match status" value="1"/>
</dbReference>
<dbReference type="PANTHER" id="PTHR46910">
    <property type="entry name" value="TRANSCRIPTION FACTOR PDR1"/>
    <property type="match status" value="1"/>
</dbReference>
<evidence type="ECO:0000313" key="6">
    <source>
        <dbReference type="EMBL" id="KAK7053582.1"/>
    </source>
</evidence>
<evidence type="ECO:0000259" key="4">
    <source>
        <dbReference type="SMART" id="SM00066"/>
    </source>
</evidence>
<dbReference type="InterPro" id="IPR001138">
    <property type="entry name" value="Zn2Cys6_DnaBD"/>
</dbReference>
<dbReference type="CDD" id="cd00067">
    <property type="entry name" value="GAL4"/>
    <property type="match status" value="1"/>
</dbReference>
<dbReference type="SMART" id="SM00066">
    <property type="entry name" value="GAL4"/>
    <property type="match status" value="1"/>
</dbReference>
<dbReference type="GO" id="GO:0006351">
    <property type="term" value="P:DNA-templated transcription"/>
    <property type="evidence" value="ECO:0007669"/>
    <property type="project" value="InterPro"/>
</dbReference>
<dbReference type="PANTHER" id="PTHR46910:SF38">
    <property type="entry name" value="ZN(2)-C6 FUNGAL-TYPE DOMAIN-CONTAINING PROTEIN"/>
    <property type="match status" value="1"/>
</dbReference>
<feature type="compositionally biased region" description="Low complexity" evidence="3">
    <location>
        <begin position="671"/>
        <end position="695"/>
    </location>
</feature>
<dbReference type="InterPro" id="IPR007219">
    <property type="entry name" value="XnlR_reg_dom"/>
</dbReference>
<dbReference type="EMBL" id="JAWWNJ010000006">
    <property type="protein sequence ID" value="KAK7053582.1"/>
    <property type="molecule type" value="Genomic_DNA"/>
</dbReference>
<feature type="region of interest" description="Disordered" evidence="3">
    <location>
        <begin position="756"/>
        <end position="780"/>
    </location>
</feature>
<dbReference type="GO" id="GO:0008270">
    <property type="term" value="F:zinc ion binding"/>
    <property type="evidence" value="ECO:0007669"/>
    <property type="project" value="InterPro"/>
</dbReference>
<dbReference type="Pfam" id="PF04082">
    <property type="entry name" value="Fungal_trans"/>
    <property type="match status" value="1"/>
</dbReference>
<keyword evidence="2" id="KW-0539">Nucleus</keyword>
<evidence type="ECO:0000256" key="3">
    <source>
        <dbReference type="SAM" id="MobiDB-lite"/>
    </source>
</evidence>
<name>A0AAW0DP87_9AGAR</name>
<dbReference type="GO" id="GO:0000981">
    <property type="term" value="F:DNA-binding transcription factor activity, RNA polymerase II-specific"/>
    <property type="evidence" value="ECO:0007669"/>
    <property type="project" value="InterPro"/>
</dbReference>
<gene>
    <name evidence="6" type="ORF">R3P38DRAFT_3305092</name>
</gene>
<dbReference type="GO" id="GO:0003677">
    <property type="term" value="F:DNA binding"/>
    <property type="evidence" value="ECO:0007669"/>
    <property type="project" value="InterPro"/>
</dbReference>
<evidence type="ECO:0000313" key="7">
    <source>
        <dbReference type="Proteomes" id="UP001362999"/>
    </source>
</evidence>
<dbReference type="CDD" id="cd12148">
    <property type="entry name" value="fungal_TF_MHR"/>
    <property type="match status" value="1"/>
</dbReference>
<accession>A0AAW0DP87</accession>
<feature type="region of interest" description="Disordered" evidence="3">
    <location>
        <begin position="667"/>
        <end position="720"/>
    </location>
</feature>
<protein>
    <submittedName>
        <fullName evidence="6">Zn(2)-C6 fungal-type domain-containing protein</fullName>
    </submittedName>
</protein>
<feature type="domain" description="Xylanolytic transcriptional activator regulatory" evidence="5">
    <location>
        <begin position="370"/>
        <end position="441"/>
    </location>
</feature>
<feature type="compositionally biased region" description="Basic and acidic residues" evidence="3">
    <location>
        <begin position="699"/>
        <end position="710"/>
    </location>
</feature>
<dbReference type="Proteomes" id="UP001362999">
    <property type="component" value="Unassembled WGS sequence"/>
</dbReference>
<evidence type="ECO:0000256" key="1">
    <source>
        <dbReference type="ARBA" id="ARBA00022723"/>
    </source>
</evidence>
<keyword evidence="7" id="KW-1185">Reference proteome</keyword>
<dbReference type="InterPro" id="IPR036864">
    <property type="entry name" value="Zn2-C6_fun-type_DNA-bd_sf"/>
</dbReference>
<feature type="domain" description="Zn(2)-C6 fungal-type" evidence="4">
    <location>
        <begin position="13"/>
        <end position="80"/>
    </location>
</feature>
<evidence type="ECO:0000256" key="2">
    <source>
        <dbReference type="ARBA" id="ARBA00023242"/>
    </source>
</evidence>
<dbReference type="InterPro" id="IPR050987">
    <property type="entry name" value="AtrR-like"/>
</dbReference>
<comment type="caution">
    <text evidence="6">The sequence shown here is derived from an EMBL/GenBank/DDBJ whole genome shotgun (WGS) entry which is preliminary data.</text>
</comment>
<dbReference type="SMART" id="SM00906">
    <property type="entry name" value="Fungal_trans"/>
    <property type="match status" value="1"/>
</dbReference>
<organism evidence="6 7">
    <name type="scientific">Favolaschia claudopus</name>
    <dbReference type="NCBI Taxonomy" id="2862362"/>
    <lineage>
        <taxon>Eukaryota</taxon>
        <taxon>Fungi</taxon>
        <taxon>Dikarya</taxon>
        <taxon>Basidiomycota</taxon>
        <taxon>Agaricomycotina</taxon>
        <taxon>Agaricomycetes</taxon>
        <taxon>Agaricomycetidae</taxon>
        <taxon>Agaricales</taxon>
        <taxon>Marasmiineae</taxon>
        <taxon>Mycenaceae</taxon>
        <taxon>Favolaschia</taxon>
    </lineage>
</organism>
<evidence type="ECO:0000259" key="5">
    <source>
        <dbReference type="SMART" id="SM00906"/>
    </source>
</evidence>
<keyword evidence="1" id="KW-0479">Metal-binding</keyword>
<reference evidence="6 7" key="1">
    <citation type="journal article" date="2024" name="J Genomics">
        <title>Draft genome sequencing and assembly of Favolaschia claudopus CIRM-BRFM 2984 isolated from oak limbs.</title>
        <authorList>
            <person name="Navarro D."/>
            <person name="Drula E."/>
            <person name="Chaduli D."/>
            <person name="Cazenave R."/>
            <person name="Ahrendt S."/>
            <person name="Wang J."/>
            <person name="Lipzen A."/>
            <person name="Daum C."/>
            <person name="Barry K."/>
            <person name="Grigoriev I.V."/>
            <person name="Favel A."/>
            <person name="Rosso M.N."/>
            <person name="Martin F."/>
        </authorList>
    </citation>
    <scope>NUCLEOTIDE SEQUENCE [LARGE SCALE GENOMIC DNA]</scope>
    <source>
        <strain evidence="6 7">CIRM-BRFM 2984</strain>
    </source>
</reference>
<dbReference type="AlphaFoldDB" id="A0AAW0DP87"/>
<proteinExistence type="predicted"/>
<sequence>MSDNEQPSNYKKRRVQRACDACRLKKRKFLVLPNCQFPQTHSYHGCFLGDGLRMSEKKCTHCITNGLSCTFAGALVKRKSDMEGPAGYSAASFNNYVEALETRLVITEQLLEKAARRKNIKNSPTELTATQWSANSPMVKELRSEPVLNTASGWTSPTVVFAALNIRGMNAAPPAPHGDDLAHIDLVEDIGHLTLDQVEHRFQGKSSDAMLVKAAVKLREGYEQKDVPWTGRRLHYWTFNAVKHRVPHIGPLIFPEQALLSDLMKLYFLHQNLYYPVLHRPTFERSIAEDLHTRDASFGSVVLLVCAIASRYSDNAGLDPPDGEPLRRGWRFFDQVPFGLDHIFEKMSIYHIQTYCLAAAFLEHSLPAACWTLIGIGLRIAQDVGAHRHRDGPPTLETQLWKRAFWVLVTYDRQVSMALGRACATQAEDVDVDFPIECDDEFFENDDPALRFVQPKGKASLMAFFVRYARLSNILGFSLKMLYSLNKTKQLHSYNHPGWEEDLVAEIDSALNAWVDDIPSHLRWDPTRRTNTTADNNNTSGFFFDQSVLLYCSYYLVQMTIHRQFIPMIRKGRPTTLPSVAICTNAARSCSHFADISRQRKGEVPIPALIGAVSTSGIILLLNVWDGERTGLPPHLNTSITEVQKCMNTLRACEKIDILHGLSAIKQGPLSTRPHTSSSSSSVDPDTTTQAQTTTSSKRPREESLAERHPPPRLPASAVLYPPHNGNIYLPISSQPNPSSFPPTYTAELGKYPALHHGSSHSAPHSVDPSTMGPIASNSTWYPTQSASPFGAPEFMANGLTNNNVATNHKNDLRYEAQVFPSPVGYELPPGQSVPVFNGHGRDGGLDVGEIGNEVMAMWANGPANFEVNDWEVYLNVMNELSHGLDAPAAML</sequence>